<dbReference type="InterPro" id="IPR041599">
    <property type="entry name" value="Gp138_N"/>
</dbReference>
<dbReference type="Gene3D" id="2.40.50.230">
    <property type="entry name" value="Gp5 N-terminal domain"/>
    <property type="match status" value="1"/>
</dbReference>
<dbReference type="EMBL" id="CADIKR010000009">
    <property type="protein sequence ID" value="CAB3918848.1"/>
    <property type="molecule type" value="Genomic_DNA"/>
</dbReference>
<feature type="region of interest" description="Disordered" evidence="1">
    <location>
        <begin position="205"/>
        <end position="235"/>
    </location>
</feature>
<evidence type="ECO:0000313" key="4">
    <source>
        <dbReference type="Proteomes" id="UP000507140"/>
    </source>
</evidence>
<feature type="compositionally biased region" description="Polar residues" evidence="1">
    <location>
        <begin position="208"/>
        <end position="228"/>
    </location>
</feature>
<keyword evidence="4" id="KW-1185">Reference proteome</keyword>
<dbReference type="RefSeq" id="WP_180100551.1">
    <property type="nucleotide sequence ID" value="NZ_CADIKR010000009.1"/>
</dbReference>
<reference evidence="3 4" key="1">
    <citation type="submission" date="2020-04" db="EMBL/GenBank/DDBJ databases">
        <authorList>
            <person name="De Canck E."/>
        </authorList>
    </citation>
    <scope>NUCLEOTIDE SEQUENCE [LARGE SCALE GENOMIC DNA]</scope>
    <source>
        <strain evidence="3 4">LMG 3415</strain>
    </source>
</reference>
<evidence type="ECO:0000313" key="3">
    <source>
        <dbReference type="EMBL" id="CAB3918848.1"/>
    </source>
</evidence>
<dbReference type="Proteomes" id="UP000507140">
    <property type="component" value="Unassembled WGS sequence"/>
</dbReference>
<evidence type="ECO:0000259" key="2">
    <source>
        <dbReference type="Pfam" id="PF18352"/>
    </source>
</evidence>
<name>A0ABM8LL17_9BURK</name>
<proteinExistence type="predicted"/>
<gene>
    <name evidence="3" type="ORF">LMG3415_05400</name>
</gene>
<organism evidence="3 4">
    <name type="scientific">Achromobacter mucicolens</name>
    <dbReference type="NCBI Taxonomy" id="1389922"/>
    <lineage>
        <taxon>Bacteria</taxon>
        <taxon>Pseudomonadati</taxon>
        <taxon>Pseudomonadota</taxon>
        <taxon>Betaproteobacteria</taxon>
        <taxon>Burkholderiales</taxon>
        <taxon>Alcaligenaceae</taxon>
        <taxon>Achromobacter</taxon>
    </lineage>
</organism>
<evidence type="ECO:0000256" key="1">
    <source>
        <dbReference type="SAM" id="MobiDB-lite"/>
    </source>
</evidence>
<accession>A0ABM8LL17</accession>
<feature type="domain" description="Phage protein Gp138 N-terminal" evidence="2">
    <location>
        <begin position="37"/>
        <end position="134"/>
    </location>
</feature>
<comment type="caution">
    <text evidence="3">The sequence shown here is derived from an EMBL/GenBank/DDBJ whole genome shotgun (WGS) entry which is preliminary data.</text>
</comment>
<dbReference type="Pfam" id="PF18352">
    <property type="entry name" value="Gp138_N"/>
    <property type="match status" value="1"/>
</dbReference>
<sequence>MQPTVAPDIDGADDGSLSGILKSWIRSFIRENLDDMLPAIVVSYDDASNRAVIKPLIMVGTTDGRKISRGSIPNIPVFRFGGGGFFMRFPIKPGDFGWLKANDRDVSLMFQRGGREDWPNTQRLHSFSDAMFFPDTIKDWAIDGDNADALVLQSMDGAVCISLHSGELRIKAPKAKFEIPESEWAGNIKFIGNVATSGGDVNMAGGTLTHNGKNIGSTHNHSGVQPGTGNSGGPN</sequence>
<protein>
    <recommendedName>
        <fullName evidence="2">Phage protein Gp138 N-terminal domain-containing protein</fullName>
    </recommendedName>
</protein>
<dbReference type="InterPro" id="IPR037026">
    <property type="entry name" value="Vgr_OB-fold_dom_sf"/>
</dbReference>